<dbReference type="PANTHER" id="PTHR46173:SF1">
    <property type="entry name" value="CCA TRNA NUCLEOTIDYLTRANSFERASE 1, MITOCHONDRIAL"/>
    <property type="match status" value="1"/>
</dbReference>
<evidence type="ECO:0000256" key="6">
    <source>
        <dbReference type="ARBA" id="ARBA00022741"/>
    </source>
</evidence>
<dbReference type="Pfam" id="PF13735">
    <property type="entry name" value="tRNA_NucTran2_2"/>
    <property type="match status" value="1"/>
</dbReference>
<evidence type="ECO:0000256" key="9">
    <source>
        <dbReference type="RuleBase" id="RU003953"/>
    </source>
</evidence>
<dbReference type="AlphaFoldDB" id="A0A5C4T5H1"/>
<evidence type="ECO:0000256" key="1">
    <source>
        <dbReference type="ARBA" id="ARBA00001946"/>
    </source>
</evidence>
<evidence type="ECO:0000256" key="8">
    <source>
        <dbReference type="ARBA" id="ARBA00022884"/>
    </source>
</evidence>
<evidence type="ECO:0000256" key="2">
    <source>
        <dbReference type="ARBA" id="ARBA00022679"/>
    </source>
</evidence>
<feature type="domain" description="tRNA nucleotidyltransferase/poly(A) polymerase RNA and SrmB- binding" evidence="11">
    <location>
        <begin position="178"/>
        <end position="232"/>
    </location>
</feature>
<keyword evidence="8 9" id="KW-0694">RNA-binding</keyword>
<feature type="domain" description="CCA-adding enzyme C-terminal" evidence="12">
    <location>
        <begin position="375"/>
        <end position="429"/>
    </location>
</feature>
<evidence type="ECO:0000259" key="12">
    <source>
        <dbReference type="Pfam" id="PF13735"/>
    </source>
</evidence>
<dbReference type="InterPro" id="IPR043519">
    <property type="entry name" value="NT_sf"/>
</dbReference>
<dbReference type="Pfam" id="PF12627">
    <property type="entry name" value="PolyA_pol_RNAbd"/>
    <property type="match status" value="1"/>
</dbReference>
<evidence type="ECO:0000259" key="11">
    <source>
        <dbReference type="Pfam" id="PF12627"/>
    </source>
</evidence>
<dbReference type="NCBIfam" id="NF009814">
    <property type="entry name" value="PRK13299.1"/>
    <property type="match status" value="1"/>
</dbReference>
<evidence type="ECO:0000256" key="4">
    <source>
        <dbReference type="ARBA" id="ARBA00022695"/>
    </source>
</evidence>
<evidence type="ECO:0000259" key="10">
    <source>
        <dbReference type="Pfam" id="PF01743"/>
    </source>
</evidence>
<keyword evidence="6" id="KW-0547">Nucleotide-binding</keyword>
<dbReference type="Gene3D" id="1.10.246.80">
    <property type="match status" value="1"/>
</dbReference>
<dbReference type="Gene3D" id="1.10.3090.10">
    <property type="entry name" value="cca-adding enzyme, domain 2"/>
    <property type="match status" value="1"/>
</dbReference>
<dbReference type="CDD" id="cd05398">
    <property type="entry name" value="NT_ClassII-CCAase"/>
    <property type="match status" value="1"/>
</dbReference>
<evidence type="ECO:0000313" key="14">
    <source>
        <dbReference type="Proteomes" id="UP000307943"/>
    </source>
</evidence>
<comment type="similarity">
    <text evidence="9">Belongs to the tRNA nucleotidyltransferase/poly(A) polymerase family.</text>
</comment>
<evidence type="ECO:0000256" key="3">
    <source>
        <dbReference type="ARBA" id="ARBA00022694"/>
    </source>
</evidence>
<evidence type="ECO:0000256" key="7">
    <source>
        <dbReference type="ARBA" id="ARBA00022842"/>
    </source>
</evidence>
<dbReference type="GO" id="GO:0000166">
    <property type="term" value="F:nucleotide binding"/>
    <property type="evidence" value="ECO:0007669"/>
    <property type="project" value="UniProtKB-KW"/>
</dbReference>
<dbReference type="Gene3D" id="3.30.460.10">
    <property type="entry name" value="Beta Polymerase, domain 2"/>
    <property type="match status" value="1"/>
</dbReference>
<sequence length="440" mass="49590">MTIRGSADMSEAMEREGKEVLRRLGLAGYEAYFVGGCVRDSLLGRLLKDIDIATSALPDEVMRLFERTAPTGLAHGTVTVIMERYTFEVTTFRKESEYEQFRRPKEVEFISDLNEDLRRRDFTINAMALDADGGYIDPFGGASDLAAGRIRCVGDPLERFHEDALRMLRGIRFACEYGFGLEADTWSALVRHAPLLVHVAMERVSAELDKMIEGRAPDRAIRLLIDSRLPRHFKQPIEWPLSRWEDCPESFRQDKLKAIGGSELRWAALFVLMESDPASAKVAMKGLKFSGKKTDTIGRLLQTNDWIKERTLRVASREKSAAVNADEAFAMIADCCVMVGKPVVRDWFALAAWQSGALGDNRFRPFVERGSEWLERVPVDRVNDLAISGSEVAAELDEKPGPWLGRLLNELLALAARRKVPNEREALLRQAKILVKQECN</sequence>
<organism evidence="13 14">
    <name type="scientific">Paenibacillus hemerocallicola</name>
    <dbReference type="NCBI Taxonomy" id="1172614"/>
    <lineage>
        <taxon>Bacteria</taxon>
        <taxon>Bacillati</taxon>
        <taxon>Bacillota</taxon>
        <taxon>Bacilli</taxon>
        <taxon>Bacillales</taxon>
        <taxon>Paenibacillaceae</taxon>
        <taxon>Paenibacillus</taxon>
    </lineage>
</organism>
<keyword evidence="7" id="KW-0460">Magnesium</keyword>
<dbReference type="EMBL" id="VDCQ01000041">
    <property type="protein sequence ID" value="TNJ63567.1"/>
    <property type="molecule type" value="Genomic_DNA"/>
</dbReference>
<dbReference type="InterPro" id="IPR050264">
    <property type="entry name" value="Bact_CCA-adding_enz_type3_sf"/>
</dbReference>
<dbReference type="Pfam" id="PF01743">
    <property type="entry name" value="PolyA_pol"/>
    <property type="match status" value="1"/>
</dbReference>
<dbReference type="GO" id="GO:0004810">
    <property type="term" value="F:CCA tRNA nucleotidyltransferase activity"/>
    <property type="evidence" value="ECO:0007669"/>
    <property type="project" value="UniProtKB-EC"/>
</dbReference>
<dbReference type="GO" id="GO:0046872">
    <property type="term" value="F:metal ion binding"/>
    <property type="evidence" value="ECO:0007669"/>
    <property type="project" value="UniProtKB-KW"/>
</dbReference>
<evidence type="ECO:0000313" key="13">
    <source>
        <dbReference type="EMBL" id="TNJ63567.1"/>
    </source>
</evidence>
<keyword evidence="5" id="KW-0479">Metal-binding</keyword>
<keyword evidence="4 13" id="KW-0548">Nucleotidyltransferase</keyword>
<name>A0A5C4T5H1_9BACL</name>
<dbReference type="PANTHER" id="PTHR46173">
    <property type="entry name" value="CCA TRNA NUCLEOTIDYLTRANSFERASE 1, MITOCHONDRIAL"/>
    <property type="match status" value="1"/>
</dbReference>
<gene>
    <name evidence="13" type="ORF">FE784_24960</name>
</gene>
<dbReference type="Proteomes" id="UP000307943">
    <property type="component" value="Unassembled WGS sequence"/>
</dbReference>
<dbReference type="SUPFAM" id="SSF81301">
    <property type="entry name" value="Nucleotidyltransferase"/>
    <property type="match status" value="1"/>
</dbReference>
<protein>
    <submittedName>
        <fullName evidence="13">CCA tRNA nucleotidyltransferase</fullName>
        <ecNumber evidence="13">2.7.7.72</ecNumber>
    </submittedName>
</protein>
<keyword evidence="14" id="KW-1185">Reference proteome</keyword>
<comment type="cofactor">
    <cofactor evidence="1">
        <name>Mg(2+)</name>
        <dbReference type="ChEBI" id="CHEBI:18420"/>
    </cofactor>
</comment>
<accession>A0A5C4T5H1</accession>
<dbReference type="SUPFAM" id="SSF81891">
    <property type="entry name" value="Poly A polymerase C-terminal region-like"/>
    <property type="match status" value="1"/>
</dbReference>
<dbReference type="InterPro" id="IPR032810">
    <property type="entry name" value="CCA-adding_enz_C"/>
</dbReference>
<comment type="caution">
    <text evidence="13">The sequence shown here is derived from an EMBL/GenBank/DDBJ whole genome shotgun (WGS) entry which is preliminary data.</text>
</comment>
<dbReference type="GO" id="GO:0008033">
    <property type="term" value="P:tRNA processing"/>
    <property type="evidence" value="ECO:0007669"/>
    <property type="project" value="UniProtKB-KW"/>
</dbReference>
<keyword evidence="2 9" id="KW-0808">Transferase</keyword>
<dbReference type="InterPro" id="IPR002646">
    <property type="entry name" value="PolA_pol_head_dom"/>
</dbReference>
<evidence type="ECO:0000256" key="5">
    <source>
        <dbReference type="ARBA" id="ARBA00022723"/>
    </source>
</evidence>
<dbReference type="GO" id="GO:0000049">
    <property type="term" value="F:tRNA binding"/>
    <property type="evidence" value="ECO:0007669"/>
    <property type="project" value="TreeGrafter"/>
</dbReference>
<dbReference type="OrthoDB" id="9805698at2"/>
<keyword evidence="3" id="KW-0819">tRNA processing</keyword>
<dbReference type="InterPro" id="IPR032828">
    <property type="entry name" value="PolyA_RNA-bd"/>
</dbReference>
<reference evidence="13 14" key="1">
    <citation type="submission" date="2019-05" db="EMBL/GenBank/DDBJ databases">
        <title>We sequenced the genome of Paenibacillus hemerocallicola KCTC 33185 for further insight into its adaptation and study the phylogeny of Paenibacillus.</title>
        <authorList>
            <person name="Narsing Rao M.P."/>
        </authorList>
    </citation>
    <scope>NUCLEOTIDE SEQUENCE [LARGE SCALE GENOMIC DNA]</scope>
    <source>
        <strain evidence="13 14">KCTC 33185</strain>
    </source>
</reference>
<proteinExistence type="inferred from homology"/>
<feature type="domain" description="Poly A polymerase head" evidence="10">
    <location>
        <begin position="31"/>
        <end position="151"/>
    </location>
</feature>
<dbReference type="EC" id="2.7.7.72" evidence="13"/>